<comment type="caution">
    <text evidence="1">The sequence shown here is derived from an EMBL/GenBank/DDBJ whole genome shotgun (WGS) entry which is preliminary data.</text>
</comment>
<protein>
    <submittedName>
        <fullName evidence="1">Uncharacterized protein</fullName>
    </submittedName>
</protein>
<gene>
    <name evidence="1" type="ORF">GCM10009416_14290</name>
</gene>
<proteinExistence type="predicted"/>
<evidence type="ECO:0000313" key="1">
    <source>
        <dbReference type="EMBL" id="GAA0576850.1"/>
    </source>
</evidence>
<keyword evidence="2" id="KW-1185">Reference proteome</keyword>
<name>A0ABP3Q0M3_9PROT</name>
<sequence>MLDAAEKVEKLGDLLCERLFGWVHDFREPAGVHGTANGA</sequence>
<accession>A0ABP3Q0M3</accession>
<organism evidence="1 2">
    <name type="scientific">Craurococcus roseus</name>
    <dbReference type="NCBI Taxonomy" id="77585"/>
    <lineage>
        <taxon>Bacteria</taxon>
        <taxon>Pseudomonadati</taxon>
        <taxon>Pseudomonadota</taxon>
        <taxon>Alphaproteobacteria</taxon>
        <taxon>Acetobacterales</taxon>
        <taxon>Acetobacteraceae</taxon>
        <taxon>Craurococcus</taxon>
    </lineage>
</organism>
<evidence type="ECO:0000313" key="2">
    <source>
        <dbReference type="Proteomes" id="UP001501588"/>
    </source>
</evidence>
<dbReference type="EMBL" id="BAAAFZ010000014">
    <property type="protein sequence ID" value="GAA0576850.1"/>
    <property type="molecule type" value="Genomic_DNA"/>
</dbReference>
<dbReference type="Proteomes" id="UP001501588">
    <property type="component" value="Unassembled WGS sequence"/>
</dbReference>
<reference evidence="2" key="1">
    <citation type="journal article" date="2019" name="Int. J. Syst. Evol. Microbiol.">
        <title>The Global Catalogue of Microorganisms (GCM) 10K type strain sequencing project: providing services to taxonomists for standard genome sequencing and annotation.</title>
        <authorList>
            <consortium name="The Broad Institute Genomics Platform"/>
            <consortium name="The Broad Institute Genome Sequencing Center for Infectious Disease"/>
            <person name="Wu L."/>
            <person name="Ma J."/>
        </authorList>
    </citation>
    <scope>NUCLEOTIDE SEQUENCE [LARGE SCALE GENOMIC DNA]</scope>
    <source>
        <strain evidence="2">JCM 9933</strain>
    </source>
</reference>